<gene>
    <name evidence="3" type="ORF">A4R26_30255</name>
</gene>
<dbReference type="SUPFAM" id="SSF53756">
    <property type="entry name" value="UDP-Glycosyltransferase/glycogen phosphorylase"/>
    <property type="match status" value="1"/>
</dbReference>
<dbReference type="InterPro" id="IPR051199">
    <property type="entry name" value="LPS_LOS_Heptosyltrfase"/>
</dbReference>
<dbReference type="PANTHER" id="PTHR30160">
    <property type="entry name" value="TETRAACYLDISACCHARIDE 4'-KINASE-RELATED"/>
    <property type="match status" value="1"/>
</dbReference>
<keyword evidence="4" id="KW-1185">Reference proteome</keyword>
<keyword evidence="1" id="KW-0328">Glycosyltransferase</keyword>
<evidence type="ECO:0000256" key="1">
    <source>
        <dbReference type="ARBA" id="ARBA00022676"/>
    </source>
</evidence>
<keyword evidence="2 3" id="KW-0808">Transferase</keyword>
<dbReference type="GO" id="GO:0009244">
    <property type="term" value="P:lipopolysaccharide core region biosynthetic process"/>
    <property type="evidence" value="ECO:0007669"/>
    <property type="project" value="TreeGrafter"/>
</dbReference>
<evidence type="ECO:0000256" key="2">
    <source>
        <dbReference type="ARBA" id="ARBA00022679"/>
    </source>
</evidence>
<dbReference type="STRING" id="550983.A4R26_30255"/>
<dbReference type="AlphaFoldDB" id="A0A1V9EVN6"/>
<dbReference type="InterPro" id="IPR002201">
    <property type="entry name" value="Glyco_trans_9"/>
</dbReference>
<dbReference type="Proteomes" id="UP000192276">
    <property type="component" value="Unassembled WGS sequence"/>
</dbReference>
<accession>A0A1V9EVN6</accession>
<dbReference type="GO" id="GO:0005829">
    <property type="term" value="C:cytosol"/>
    <property type="evidence" value="ECO:0007669"/>
    <property type="project" value="TreeGrafter"/>
</dbReference>
<reference evidence="4" key="1">
    <citation type="submission" date="2016-04" db="EMBL/GenBank/DDBJ databases">
        <authorList>
            <person name="Chen L."/>
            <person name="Zhuang W."/>
            <person name="Wang G."/>
        </authorList>
    </citation>
    <scope>NUCLEOTIDE SEQUENCE [LARGE SCALE GENOMIC DNA]</scope>
    <source>
        <strain evidence="4">208</strain>
    </source>
</reference>
<protein>
    <submittedName>
        <fullName evidence="3">ADP-heptose--LPS heptosyltransferase</fullName>
    </submittedName>
</protein>
<dbReference type="RefSeq" id="WP_081170068.1">
    <property type="nucleotide sequence ID" value="NZ_LWBP01000224.1"/>
</dbReference>
<evidence type="ECO:0000313" key="4">
    <source>
        <dbReference type="Proteomes" id="UP000192276"/>
    </source>
</evidence>
<dbReference type="GO" id="GO:0008713">
    <property type="term" value="F:ADP-heptose-lipopolysaccharide heptosyltransferase activity"/>
    <property type="evidence" value="ECO:0007669"/>
    <property type="project" value="TreeGrafter"/>
</dbReference>
<dbReference type="PANTHER" id="PTHR30160:SF1">
    <property type="entry name" value="LIPOPOLYSACCHARIDE 1,2-N-ACETYLGLUCOSAMINETRANSFERASE-RELATED"/>
    <property type="match status" value="1"/>
</dbReference>
<dbReference type="CDD" id="cd03789">
    <property type="entry name" value="GT9_LPS_heptosyltransferase"/>
    <property type="match status" value="1"/>
</dbReference>
<dbReference type="OrthoDB" id="9797795at2"/>
<organism evidence="3 4">
    <name type="scientific">Niastella populi</name>
    <dbReference type="NCBI Taxonomy" id="550983"/>
    <lineage>
        <taxon>Bacteria</taxon>
        <taxon>Pseudomonadati</taxon>
        <taxon>Bacteroidota</taxon>
        <taxon>Chitinophagia</taxon>
        <taxon>Chitinophagales</taxon>
        <taxon>Chitinophagaceae</taxon>
        <taxon>Niastella</taxon>
    </lineage>
</organism>
<proteinExistence type="predicted"/>
<sequence>MMSFKTQQPKIAVFRALQLGDMLCAVPALRALRRAYPQADIALIGLPWAASFVQRYHKYLNRHIVFPGYPGLPEQPCNEQAWRRFVAQMQEEQFDCILQMQGNGTIVNDMLQQLQAKQLAGFHRHDCMMDPQWFINYPESPHEVMRHLALMEHLGIDAGDAQMEFPVSEQEETDLQQVAPFVHHEPYVVVHPGSRSEARQWQPAYFAALADYCAEHGYHVVLTGTPDEMYITGYLAGLMKHTPVNLAGKTSLGVVAALIKHAHLLIANCTGVSHIAAATETPGLIISMDGEPHRWGPMNRSLHHVFDWTKNRSFTEVYNCLVNLLATDMKKANAVAKYAIFQSGRMGFIIE</sequence>
<dbReference type="Gene3D" id="3.40.50.2000">
    <property type="entry name" value="Glycogen Phosphorylase B"/>
    <property type="match status" value="2"/>
</dbReference>
<dbReference type="Pfam" id="PF01075">
    <property type="entry name" value="Glyco_transf_9"/>
    <property type="match status" value="1"/>
</dbReference>
<evidence type="ECO:0000313" key="3">
    <source>
        <dbReference type="EMBL" id="OQP49935.1"/>
    </source>
</evidence>
<dbReference type="EMBL" id="LWBP01000224">
    <property type="protein sequence ID" value="OQP49935.1"/>
    <property type="molecule type" value="Genomic_DNA"/>
</dbReference>
<comment type="caution">
    <text evidence="3">The sequence shown here is derived from an EMBL/GenBank/DDBJ whole genome shotgun (WGS) entry which is preliminary data.</text>
</comment>
<name>A0A1V9EVN6_9BACT</name>